<keyword evidence="3" id="KW-1185">Reference proteome</keyword>
<gene>
    <name evidence="2" type="ORF">Amon01_000221200</name>
</gene>
<dbReference type="Proteomes" id="UP001165063">
    <property type="component" value="Unassembled WGS sequence"/>
</dbReference>
<dbReference type="InterPro" id="IPR000719">
    <property type="entry name" value="Prot_kinase_dom"/>
</dbReference>
<dbReference type="AlphaFoldDB" id="A0A9W7DDX7"/>
<comment type="caution">
    <text evidence="2">The sequence shown here is derived from an EMBL/GenBank/DDBJ whole genome shotgun (WGS) entry which is preliminary data.</text>
</comment>
<dbReference type="SUPFAM" id="SSF56112">
    <property type="entry name" value="Protein kinase-like (PK-like)"/>
    <property type="match status" value="1"/>
</dbReference>
<dbReference type="EMBL" id="BSXU01000772">
    <property type="protein sequence ID" value="GMG21727.1"/>
    <property type="molecule type" value="Genomic_DNA"/>
</dbReference>
<accession>A0A9W7DDX7</accession>
<dbReference type="InterPro" id="IPR011009">
    <property type="entry name" value="Kinase-like_dom_sf"/>
</dbReference>
<evidence type="ECO:0000313" key="2">
    <source>
        <dbReference type="EMBL" id="GMG21727.1"/>
    </source>
</evidence>
<sequence>MLLKASHTTVPEVDQDHRHDHEDCTCREIQESQGEHTNMVLAVTYKTSRLYFGNTFDQKLHINDEDEVILKILDLFFVGRWFKLHRFVNHELKKEKLNEFRANVNNEISIYKHIWKHNSRVHNIDSERFIHVPKLIHYGEVPRERLQSLDVTSGTSEIDKELEASGDLNIRYLRGPYLVVEYLKGMRPPHGEEEHAEVEKELAKLEKIGVNYRDHRDPNFLFDPKTRKAYILDFEHARLTV</sequence>
<dbReference type="PROSITE" id="PS50011">
    <property type="entry name" value="PROTEIN_KINASE_DOM"/>
    <property type="match status" value="1"/>
</dbReference>
<proteinExistence type="predicted"/>
<dbReference type="GO" id="GO:0005524">
    <property type="term" value="F:ATP binding"/>
    <property type="evidence" value="ECO:0007669"/>
    <property type="project" value="InterPro"/>
</dbReference>
<evidence type="ECO:0000259" key="1">
    <source>
        <dbReference type="PROSITE" id="PS50011"/>
    </source>
</evidence>
<reference evidence="2" key="1">
    <citation type="submission" date="2023-04" db="EMBL/GenBank/DDBJ databases">
        <title>Ambrosiozyma monospora NBRC 1965.</title>
        <authorList>
            <person name="Ichikawa N."/>
            <person name="Sato H."/>
            <person name="Tonouchi N."/>
        </authorList>
    </citation>
    <scope>NUCLEOTIDE SEQUENCE</scope>
    <source>
        <strain evidence="2">NBRC 1965</strain>
    </source>
</reference>
<evidence type="ECO:0000313" key="3">
    <source>
        <dbReference type="Proteomes" id="UP001165063"/>
    </source>
</evidence>
<feature type="domain" description="Protein kinase" evidence="1">
    <location>
        <begin position="41"/>
        <end position="241"/>
    </location>
</feature>
<name>A0A9W7DDX7_AMBMO</name>
<organism evidence="2 3">
    <name type="scientific">Ambrosiozyma monospora</name>
    <name type="common">Yeast</name>
    <name type="synonym">Endomycopsis monosporus</name>
    <dbReference type="NCBI Taxonomy" id="43982"/>
    <lineage>
        <taxon>Eukaryota</taxon>
        <taxon>Fungi</taxon>
        <taxon>Dikarya</taxon>
        <taxon>Ascomycota</taxon>
        <taxon>Saccharomycotina</taxon>
        <taxon>Pichiomycetes</taxon>
        <taxon>Pichiales</taxon>
        <taxon>Pichiaceae</taxon>
        <taxon>Ambrosiozyma</taxon>
    </lineage>
</organism>
<dbReference type="GO" id="GO:0004672">
    <property type="term" value="F:protein kinase activity"/>
    <property type="evidence" value="ECO:0007669"/>
    <property type="project" value="InterPro"/>
</dbReference>
<protein>
    <submittedName>
        <fullName evidence="2">Unnamed protein product</fullName>
    </submittedName>
</protein>